<accession>B7QNZ2</accession>
<evidence type="ECO:0000256" key="1">
    <source>
        <dbReference type="SAM" id="MobiDB-lite"/>
    </source>
</evidence>
<dbReference type="EMBL" id="DS980663">
    <property type="protein sequence ID" value="EEC20564.1"/>
    <property type="molecule type" value="Genomic_DNA"/>
</dbReference>
<feature type="region of interest" description="Disordered" evidence="1">
    <location>
        <begin position="1"/>
        <end position="27"/>
    </location>
</feature>
<keyword evidence="4" id="KW-1185">Reference proteome</keyword>
<gene>
    <name evidence="2" type="ORF">IscW_ISCW015438</name>
</gene>
<proteinExistence type="predicted"/>
<dbReference type="EMBL" id="ABJB010440256">
    <property type="status" value="NOT_ANNOTATED_CDS"/>
    <property type="molecule type" value="Genomic_DNA"/>
</dbReference>
<dbReference type="PaxDb" id="6945-B7QNZ2"/>
<dbReference type="VEuPathDB" id="VectorBase:ISCP_025695"/>
<dbReference type="Proteomes" id="UP000001555">
    <property type="component" value="Unassembled WGS sequence"/>
</dbReference>
<dbReference type="VEuPathDB" id="VectorBase:ISCW015438"/>
<evidence type="ECO:0000313" key="3">
    <source>
        <dbReference type="EnsemblMetazoa" id="ISCW015438-PA"/>
    </source>
</evidence>
<evidence type="ECO:0000313" key="2">
    <source>
        <dbReference type="EMBL" id="EEC20564.1"/>
    </source>
</evidence>
<organism>
    <name type="scientific">Ixodes scapularis</name>
    <name type="common">Black-legged tick</name>
    <name type="synonym">Deer tick</name>
    <dbReference type="NCBI Taxonomy" id="6945"/>
    <lineage>
        <taxon>Eukaryota</taxon>
        <taxon>Metazoa</taxon>
        <taxon>Ecdysozoa</taxon>
        <taxon>Arthropoda</taxon>
        <taxon>Chelicerata</taxon>
        <taxon>Arachnida</taxon>
        <taxon>Acari</taxon>
        <taxon>Parasitiformes</taxon>
        <taxon>Ixodida</taxon>
        <taxon>Ixodoidea</taxon>
        <taxon>Ixodidae</taxon>
        <taxon>Ixodinae</taxon>
        <taxon>Ixodes</taxon>
    </lineage>
</organism>
<reference evidence="3" key="2">
    <citation type="submission" date="2020-05" db="UniProtKB">
        <authorList>
            <consortium name="EnsemblMetazoa"/>
        </authorList>
    </citation>
    <scope>IDENTIFICATION</scope>
    <source>
        <strain evidence="3">wikel</strain>
    </source>
</reference>
<feature type="region of interest" description="Disordered" evidence="1">
    <location>
        <begin position="68"/>
        <end position="93"/>
    </location>
</feature>
<dbReference type="InParanoid" id="B7QNZ2"/>
<dbReference type="HOGENOM" id="CLU_1232541_0_0_1"/>
<dbReference type="OrthoDB" id="6495355at2759"/>
<sequence>EPSNDEPKAKRGRGRPKGSIKKKKGKPAEKLFSSYYLCSAHLRKGCFSSRYRNRLVWNAVPTVFKHTAKEEPPPAAKATAKASANLAKPTRAGTSVSQQKFRLFFGFASKRRTSVQLRPGAPLLSSAPSPPQLKGADTKDIPQEWDRLRKRPMAQNPHYWMEAKKRFGAALAPPQGQGGELKNVKVRKIKWTRGERLGPTAPRDGNLDLGGRFGFAETARTEATR</sequence>
<dbReference type="VEuPathDB" id="VectorBase:ISCI015438"/>
<feature type="compositionally biased region" description="Basic residues" evidence="1">
    <location>
        <begin position="10"/>
        <end position="25"/>
    </location>
</feature>
<protein>
    <submittedName>
        <fullName evidence="2 3">Uncharacterized protein</fullName>
    </submittedName>
</protein>
<feature type="region of interest" description="Disordered" evidence="1">
    <location>
        <begin position="119"/>
        <end position="139"/>
    </location>
</feature>
<dbReference type="EnsemblMetazoa" id="ISCW015438-RA">
    <property type="protein sequence ID" value="ISCW015438-PA"/>
    <property type="gene ID" value="ISCW015438"/>
</dbReference>
<dbReference type="AlphaFoldDB" id="B7QNZ2"/>
<feature type="non-terminal residue" evidence="2">
    <location>
        <position position="1"/>
    </location>
</feature>
<evidence type="ECO:0000313" key="4">
    <source>
        <dbReference type="Proteomes" id="UP000001555"/>
    </source>
</evidence>
<feature type="region of interest" description="Disordered" evidence="1">
    <location>
        <begin position="193"/>
        <end position="212"/>
    </location>
</feature>
<name>B7QNZ2_IXOSC</name>
<dbReference type="EMBL" id="ABJB010032063">
    <property type="status" value="NOT_ANNOTATED_CDS"/>
    <property type="molecule type" value="Genomic_DNA"/>
</dbReference>
<dbReference type="EMBL" id="ABJB010510196">
    <property type="status" value="NOT_ANNOTATED_CDS"/>
    <property type="molecule type" value="Genomic_DNA"/>
</dbReference>
<feature type="compositionally biased region" description="Low complexity" evidence="1">
    <location>
        <begin position="76"/>
        <end position="89"/>
    </location>
</feature>
<reference evidence="2 4" key="1">
    <citation type="submission" date="2008-03" db="EMBL/GenBank/DDBJ databases">
        <title>Annotation of Ixodes scapularis.</title>
        <authorList>
            <consortium name="Ixodes scapularis Genome Project Consortium"/>
            <person name="Caler E."/>
            <person name="Hannick L.I."/>
            <person name="Bidwell S."/>
            <person name="Joardar V."/>
            <person name="Thiagarajan M."/>
            <person name="Amedeo P."/>
            <person name="Galinsky K.J."/>
            <person name="Schobel S."/>
            <person name="Inman J."/>
            <person name="Hostetler J."/>
            <person name="Miller J."/>
            <person name="Hammond M."/>
            <person name="Megy K."/>
            <person name="Lawson D."/>
            <person name="Kodira C."/>
            <person name="Sutton G."/>
            <person name="Meyer J."/>
            <person name="Hill C.A."/>
            <person name="Birren B."/>
            <person name="Nene V."/>
            <person name="Collins F."/>
            <person name="Alarcon-Chaidez F."/>
            <person name="Wikel S."/>
            <person name="Strausberg R."/>
        </authorList>
    </citation>
    <scope>NUCLEOTIDE SEQUENCE [LARGE SCALE GENOMIC DNA]</scope>
    <source>
        <strain evidence="4">Wikel</strain>
        <strain evidence="2">Wikel colony</strain>
    </source>
</reference>